<keyword evidence="2" id="KW-1185">Reference proteome</keyword>
<accession>A0A8S1ILL8</accession>
<evidence type="ECO:0000313" key="2">
    <source>
        <dbReference type="Proteomes" id="UP000708148"/>
    </source>
</evidence>
<sequence>MERMKTCGTSSVPSRVELVEDLLSQLLQNVDDIIKHFVHTEHELELIRTRFQDRLNDNQASLERTPTSYGNSLKKHALKLQTSMDKSLRRELLAREKREFLELQRAEKKMNKHFLHLDDLMVAARLLRSRGFVRLLKQGRVKFRQMECLVDETQGLKAIFDDLESELAALELSLSNLERYFRRKQEAKQGRSAGTRSKVRKMSTRVAIALGFKPHEPR</sequence>
<dbReference type="AlphaFoldDB" id="A0A8S1ILL8"/>
<comment type="caution">
    <text evidence="1">The sequence shown here is derived from an EMBL/GenBank/DDBJ whole genome shotgun (WGS) entry which is preliminary data.</text>
</comment>
<dbReference type="Proteomes" id="UP000708148">
    <property type="component" value="Unassembled WGS sequence"/>
</dbReference>
<protein>
    <submittedName>
        <fullName evidence="1">Uncharacterized protein</fullName>
    </submittedName>
</protein>
<dbReference type="EMBL" id="CAJHUC010000337">
    <property type="protein sequence ID" value="CAD7695385.1"/>
    <property type="molecule type" value="Genomic_DNA"/>
</dbReference>
<name>A0A8S1ILL8_9CHLO</name>
<evidence type="ECO:0000313" key="1">
    <source>
        <dbReference type="EMBL" id="CAD7695385.1"/>
    </source>
</evidence>
<reference evidence="1" key="1">
    <citation type="submission" date="2020-12" db="EMBL/GenBank/DDBJ databases">
        <authorList>
            <person name="Iha C."/>
        </authorList>
    </citation>
    <scope>NUCLEOTIDE SEQUENCE</scope>
</reference>
<proteinExistence type="predicted"/>
<organism evidence="1 2">
    <name type="scientific">Ostreobium quekettii</name>
    <dbReference type="NCBI Taxonomy" id="121088"/>
    <lineage>
        <taxon>Eukaryota</taxon>
        <taxon>Viridiplantae</taxon>
        <taxon>Chlorophyta</taxon>
        <taxon>core chlorophytes</taxon>
        <taxon>Ulvophyceae</taxon>
        <taxon>TCBD clade</taxon>
        <taxon>Bryopsidales</taxon>
        <taxon>Ostreobineae</taxon>
        <taxon>Ostreobiaceae</taxon>
        <taxon>Ostreobium</taxon>
    </lineage>
</organism>
<gene>
    <name evidence="1" type="ORF">OSTQU699_LOCUS746</name>
</gene>